<sequence length="280" mass="31153">MLKTSALLLMTCAAFAAALNQHRTVGIIENGMLIEQTVTQYDDLHIIEVPQHGDRAHIVAYLDFRSGLQLIKDVKSQRCQLSNMEATTRIAHSRMVSVKSADNGLSMPDLPIDASGVEEARVFKLERQDAIQNTSYLRLELQQACAGLAIHWADSVNENDVDRMVQNGELMYDKQEKIMLQPTNPEGRLSRQNSCNPNPQAMPPNQFNCHGSCVIQKCKMTGSSCYYFIHCPMNGNIGQQCVQHVLTAPGQCKLCCDDPTSPCSSPTNGGYWQRCSCLNW</sequence>
<reference evidence="3" key="1">
    <citation type="submission" date="2021-02" db="EMBL/GenBank/DDBJ databases">
        <authorList>
            <person name="Nowell W R."/>
        </authorList>
    </citation>
    <scope>NUCLEOTIDE SEQUENCE</scope>
</reference>
<keyword evidence="4" id="KW-1185">Reference proteome</keyword>
<dbReference type="AlphaFoldDB" id="A0A815HG78"/>
<feature type="signal peptide" evidence="1">
    <location>
        <begin position="1"/>
        <end position="18"/>
    </location>
</feature>
<dbReference type="EMBL" id="CAJNOR010002892">
    <property type="protein sequence ID" value="CAF1353580.1"/>
    <property type="molecule type" value="Genomic_DNA"/>
</dbReference>
<feature type="chain" id="PRO_5036411652" evidence="1">
    <location>
        <begin position="19"/>
        <end position="280"/>
    </location>
</feature>
<dbReference type="EMBL" id="CAJNOJ010000124">
    <property type="protein sequence ID" value="CAF1159364.1"/>
    <property type="molecule type" value="Genomic_DNA"/>
</dbReference>
<evidence type="ECO:0000313" key="2">
    <source>
        <dbReference type="EMBL" id="CAF1159364.1"/>
    </source>
</evidence>
<evidence type="ECO:0000256" key="1">
    <source>
        <dbReference type="SAM" id="SignalP"/>
    </source>
</evidence>
<dbReference type="OrthoDB" id="10097903at2759"/>
<comment type="caution">
    <text evidence="3">The sequence shown here is derived from an EMBL/GenBank/DDBJ whole genome shotgun (WGS) entry which is preliminary data.</text>
</comment>
<proteinExistence type="predicted"/>
<protein>
    <submittedName>
        <fullName evidence="3">Uncharacterized protein</fullName>
    </submittedName>
</protein>
<name>A0A815HG78_ADIRI</name>
<accession>A0A815HG78</accession>
<evidence type="ECO:0000313" key="4">
    <source>
        <dbReference type="Proteomes" id="UP000663828"/>
    </source>
</evidence>
<gene>
    <name evidence="2" type="ORF">EDS130_LOCUS23055</name>
    <name evidence="3" type="ORF">XAT740_LOCUS31619</name>
</gene>
<dbReference type="Proteomes" id="UP000663828">
    <property type="component" value="Unassembled WGS sequence"/>
</dbReference>
<evidence type="ECO:0000313" key="3">
    <source>
        <dbReference type="EMBL" id="CAF1353580.1"/>
    </source>
</evidence>
<keyword evidence="1" id="KW-0732">Signal</keyword>
<dbReference type="Proteomes" id="UP000663852">
    <property type="component" value="Unassembled WGS sequence"/>
</dbReference>
<organism evidence="3 4">
    <name type="scientific">Adineta ricciae</name>
    <name type="common">Rotifer</name>
    <dbReference type="NCBI Taxonomy" id="249248"/>
    <lineage>
        <taxon>Eukaryota</taxon>
        <taxon>Metazoa</taxon>
        <taxon>Spiralia</taxon>
        <taxon>Gnathifera</taxon>
        <taxon>Rotifera</taxon>
        <taxon>Eurotatoria</taxon>
        <taxon>Bdelloidea</taxon>
        <taxon>Adinetida</taxon>
        <taxon>Adinetidae</taxon>
        <taxon>Adineta</taxon>
    </lineage>
</organism>